<dbReference type="RefSeq" id="XP_007394371.1">
    <property type="nucleotide sequence ID" value="XM_007394309.1"/>
</dbReference>
<dbReference type="HOGENOM" id="CLU_071330_5_1_1"/>
<dbReference type="InParanoid" id="K5WBE1"/>
<evidence type="ECO:0000313" key="2">
    <source>
        <dbReference type="EMBL" id="EKM56525.1"/>
    </source>
</evidence>
<gene>
    <name evidence="2" type="ORF">PHACADRAFT_253704</name>
</gene>
<dbReference type="PANTHER" id="PTHR14097">
    <property type="entry name" value="OXIDOREDUCTASE HTATIP2"/>
    <property type="match status" value="1"/>
</dbReference>
<dbReference type="OrthoDB" id="9975943at2759"/>
<dbReference type="AlphaFoldDB" id="K5WBE1"/>
<feature type="domain" description="NAD(P)-binding" evidence="1">
    <location>
        <begin position="7"/>
        <end position="173"/>
    </location>
</feature>
<dbReference type="InterPro" id="IPR016040">
    <property type="entry name" value="NAD(P)-bd_dom"/>
</dbReference>
<dbReference type="SUPFAM" id="SSF51735">
    <property type="entry name" value="NAD(P)-binding Rossmann-fold domains"/>
    <property type="match status" value="1"/>
</dbReference>
<protein>
    <recommendedName>
        <fullName evidence="1">NAD(P)-binding domain-containing protein</fullName>
    </recommendedName>
</protein>
<dbReference type="KEGG" id="pco:PHACADRAFT_253704"/>
<dbReference type="PANTHER" id="PTHR14097:SF8">
    <property type="entry name" value="NAD(P)-BINDING DOMAIN-CONTAINING PROTEIN"/>
    <property type="match status" value="1"/>
</dbReference>
<evidence type="ECO:0000259" key="1">
    <source>
        <dbReference type="Pfam" id="PF13460"/>
    </source>
</evidence>
<dbReference type="GeneID" id="18915846"/>
<reference evidence="2 3" key="1">
    <citation type="journal article" date="2012" name="BMC Genomics">
        <title>Comparative genomics of the white-rot fungi, Phanerochaete carnosa and P. chrysosporium, to elucidate the genetic basis of the distinct wood types they colonize.</title>
        <authorList>
            <person name="Suzuki H."/>
            <person name="MacDonald J."/>
            <person name="Syed K."/>
            <person name="Salamov A."/>
            <person name="Hori C."/>
            <person name="Aerts A."/>
            <person name="Henrissat B."/>
            <person name="Wiebenga A."/>
            <person name="vanKuyk P.A."/>
            <person name="Barry K."/>
            <person name="Lindquist E."/>
            <person name="LaButti K."/>
            <person name="Lapidus A."/>
            <person name="Lucas S."/>
            <person name="Coutinho P."/>
            <person name="Gong Y."/>
            <person name="Samejima M."/>
            <person name="Mahadevan R."/>
            <person name="Abou-Zaid M."/>
            <person name="de Vries R.P."/>
            <person name="Igarashi K."/>
            <person name="Yadav J.S."/>
            <person name="Grigoriev I.V."/>
            <person name="Master E.R."/>
        </authorList>
    </citation>
    <scope>NUCLEOTIDE SEQUENCE [LARGE SCALE GENOMIC DNA]</scope>
    <source>
        <strain evidence="2 3">HHB-10118-sp</strain>
    </source>
</reference>
<proteinExistence type="predicted"/>
<feature type="non-terminal residue" evidence="2">
    <location>
        <position position="248"/>
    </location>
</feature>
<dbReference type="Gene3D" id="3.40.50.720">
    <property type="entry name" value="NAD(P)-binding Rossmann-like Domain"/>
    <property type="match status" value="1"/>
</dbReference>
<dbReference type="Pfam" id="PF13460">
    <property type="entry name" value="NAD_binding_10"/>
    <property type="match status" value="1"/>
</dbReference>
<sequence>MKLLITGATGVAGLNIYRAAVQDPSISKVTLLMRREMPLWAVLPSNAAEKTSTIVHDDFTQYPPELAKRLAEHDACIWAMGKSVRGMTEAEYTRLTYEYPMAVLRAMRDAGVGADRPQGQPFRFVYVSGMSADPTEKSMQMWARVKGRAEKDIAAFCTPESGMKAHILRPAYFRPSRDYPEDWKHQRSRAEDTLDWVLAPAFSCLLPSYVTPLPVLSKIPLEIIKGRWPDIELFPNKTMLECAKELSI</sequence>
<organism evidence="2 3">
    <name type="scientific">Phanerochaete carnosa (strain HHB-10118-sp)</name>
    <name type="common">White-rot fungus</name>
    <name type="synonym">Peniophora carnosa</name>
    <dbReference type="NCBI Taxonomy" id="650164"/>
    <lineage>
        <taxon>Eukaryota</taxon>
        <taxon>Fungi</taxon>
        <taxon>Dikarya</taxon>
        <taxon>Basidiomycota</taxon>
        <taxon>Agaricomycotina</taxon>
        <taxon>Agaricomycetes</taxon>
        <taxon>Polyporales</taxon>
        <taxon>Phanerochaetaceae</taxon>
        <taxon>Phanerochaete</taxon>
    </lineage>
</organism>
<dbReference type="EMBL" id="JH930471">
    <property type="protein sequence ID" value="EKM56525.1"/>
    <property type="molecule type" value="Genomic_DNA"/>
</dbReference>
<name>K5WBE1_PHACS</name>
<accession>K5WBE1</accession>
<dbReference type="InterPro" id="IPR036291">
    <property type="entry name" value="NAD(P)-bd_dom_sf"/>
</dbReference>
<keyword evidence="3" id="KW-1185">Reference proteome</keyword>
<dbReference type="Proteomes" id="UP000008370">
    <property type="component" value="Unassembled WGS sequence"/>
</dbReference>
<evidence type="ECO:0000313" key="3">
    <source>
        <dbReference type="Proteomes" id="UP000008370"/>
    </source>
</evidence>